<dbReference type="InterPro" id="IPR021425">
    <property type="entry name" value="DUF3072"/>
</dbReference>
<evidence type="ECO:0000313" key="2">
    <source>
        <dbReference type="Proteomes" id="UP000500791"/>
    </source>
</evidence>
<organism evidence="1 2">
    <name type="scientific">Pontivivens nitratireducens</name>
    <dbReference type="NCBI Taxonomy" id="2758038"/>
    <lineage>
        <taxon>Bacteria</taxon>
        <taxon>Pseudomonadati</taxon>
        <taxon>Pseudomonadota</taxon>
        <taxon>Alphaproteobacteria</taxon>
        <taxon>Rhodobacterales</taxon>
        <taxon>Paracoccaceae</taxon>
        <taxon>Pontivivens</taxon>
    </lineage>
</organism>
<dbReference type="AlphaFoldDB" id="A0A6G7VP40"/>
<dbReference type="Proteomes" id="UP000500791">
    <property type="component" value="Chromosome"/>
</dbReference>
<keyword evidence="2" id="KW-1185">Reference proteome</keyword>
<dbReference type="KEGG" id="mon:G8E03_14220"/>
<dbReference type="EMBL" id="CP049811">
    <property type="protein sequence ID" value="QIK41809.1"/>
    <property type="molecule type" value="Genomic_DNA"/>
</dbReference>
<dbReference type="RefSeq" id="WP_166193305.1">
    <property type="nucleotide sequence ID" value="NZ_CP049811.1"/>
</dbReference>
<accession>A0A6G7VP40</accession>
<reference evidence="1 2" key="1">
    <citation type="submission" date="2020-03" db="EMBL/GenBank/DDBJ databases">
        <title>Complete genome sequence of Monaibacterium sp. ALG8 with diverse plasmids.</title>
        <authorList>
            <person name="Sun C."/>
        </authorList>
    </citation>
    <scope>NUCLEOTIDE SEQUENCE [LARGE SCALE GENOMIC DNA]</scope>
    <source>
        <strain evidence="1 2">ALG8</strain>
    </source>
</reference>
<protein>
    <submittedName>
        <fullName evidence="1">DUF3072 domain-containing protein</fullName>
    </submittedName>
</protein>
<evidence type="ECO:0000313" key="1">
    <source>
        <dbReference type="EMBL" id="QIK41809.1"/>
    </source>
</evidence>
<name>A0A6G7VP40_9RHOB</name>
<proteinExistence type="predicted"/>
<sequence>MSKVDDARRQAMINTTTPGIYDAGGQAMTPAQAERLRALSTVCGEDFDASLSEADAAVRIEQLEKRASQE</sequence>
<gene>
    <name evidence="1" type="ORF">G8E03_14220</name>
</gene>
<dbReference type="Pfam" id="PF11272">
    <property type="entry name" value="DUF3072"/>
    <property type="match status" value="1"/>
</dbReference>